<dbReference type="SUPFAM" id="SSF46942">
    <property type="entry name" value="Elongation factor TFIIS domain 2"/>
    <property type="match status" value="1"/>
</dbReference>
<dbReference type="Pfam" id="PF07500">
    <property type="entry name" value="TFIIS_M"/>
    <property type="match status" value="1"/>
</dbReference>
<dbReference type="PANTHER" id="PTHR11477">
    <property type="entry name" value="TRANSCRIPTION FACTOR S-II ZINC FINGER DOMAIN-CONTAINING PROTEIN"/>
    <property type="match status" value="1"/>
</dbReference>
<sequence>MLNFYNCVHIDRKLLAGIEACDCTSMDSKEVSVQVRNLEKSKTNDEVVLQILQTLDREVVPTEKLLRETKVGVEVNKFKKSANAEIAKLVKRMIASWKEAINKSKKARLLQQQASQQDQGSSKPPAESPDGTEAKRQDKFVSTKPRNSKNDGVNTTIYNHKLRDMVVKALYDALAKDSEHPPKSILQTVKSIEDEMNKLNNCDENEKAYKDKYRIIYSNIISRNNPDLKHKIAGGDITPFYLVHCDPKELAPEHLKKKLEEIAKQNLFNAQGATVQRSVTDRFTCGKCKEKKVSYYQLQTRSADEPLTTFCTCEVCGNRWKFS</sequence>
<dbReference type="Pfam" id="PF08711">
    <property type="entry name" value="Med26"/>
    <property type="match status" value="1"/>
</dbReference>
<dbReference type="Gene3D" id="1.20.930.10">
    <property type="entry name" value="Conserved domain common to transcription factors TFIIS, elongin A, CRSP70"/>
    <property type="match status" value="1"/>
</dbReference>
<evidence type="ECO:0000313" key="18">
    <source>
        <dbReference type="EMBL" id="QLL32969.1"/>
    </source>
</evidence>
<feature type="domain" description="TFIIS N-terminal" evidence="16">
    <location>
        <begin position="27"/>
        <end position="104"/>
    </location>
</feature>
<evidence type="ECO:0000259" key="16">
    <source>
        <dbReference type="PROSITE" id="PS51319"/>
    </source>
</evidence>
<dbReference type="PROSITE" id="PS00466">
    <property type="entry name" value="ZF_TFIIS_1"/>
    <property type="match status" value="1"/>
</dbReference>
<feature type="domain" description="TFIIS-type" evidence="15">
    <location>
        <begin position="281"/>
        <end position="321"/>
    </location>
</feature>
<dbReference type="InterPro" id="IPR003617">
    <property type="entry name" value="TFIIS/CRSP70_N_sub"/>
</dbReference>
<dbReference type="KEGG" id="tgb:HG536_0D04910"/>
<dbReference type="SMART" id="SM00440">
    <property type="entry name" value="ZnF_C2C2"/>
    <property type="match status" value="1"/>
</dbReference>
<keyword evidence="7 13" id="KW-0238">DNA-binding</keyword>
<evidence type="ECO:0000256" key="1">
    <source>
        <dbReference type="ARBA" id="ARBA00004123"/>
    </source>
</evidence>
<feature type="domain" description="TFIIS central" evidence="17">
    <location>
        <begin position="162"/>
        <end position="278"/>
    </location>
</feature>
<evidence type="ECO:0000256" key="2">
    <source>
        <dbReference type="ARBA" id="ARBA00009647"/>
    </source>
</evidence>
<dbReference type="SMART" id="SM00509">
    <property type="entry name" value="TFS2N"/>
    <property type="match status" value="1"/>
</dbReference>
<dbReference type="SMART" id="SM00510">
    <property type="entry name" value="TFS2M"/>
    <property type="match status" value="1"/>
</dbReference>
<evidence type="ECO:0000256" key="11">
    <source>
        <dbReference type="PROSITE-ProRule" id="PRU00472"/>
    </source>
</evidence>
<dbReference type="Proteomes" id="UP000515788">
    <property type="component" value="Chromosome 4"/>
</dbReference>
<dbReference type="OrthoDB" id="44867at2759"/>
<keyword evidence="3 13" id="KW-0479">Metal-binding</keyword>
<dbReference type="PROSITE" id="PS51319">
    <property type="entry name" value="TFIIS_N"/>
    <property type="match status" value="1"/>
</dbReference>
<dbReference type="GO" id="GO:0031440">
    <property type="term" value="P:regulation of mRNA 3'-end processing"/>
    <property type="evidence" value="ECO:0007669"/>
    <property type="project" value="TreeGrafter"/>
</dbReference>
<dbReference type="RefSeq" id="XP_037139643.1">
    <property type="nucleotide sequence ID" value="XM_037283747.1"/>
</dbReference>
<dbReference type="FunFam" id="2.20.25.10:FF:000001">
    <property type="entry name" value="Probable Transcription elongation factor S-II"/>
    <property type="match status" value="1"/>
</dbReference>
<dbReference type="GO" id="GO:0031564">
    <property type="term" value="P:transcription antitermination"/>
    <property type="evidence" value="ECO:0007669"/>
    <property type="project" value="TreeGrafter"/>
</dbReference>
<gene>
    <name evidence="18" type="ORF">HG536_0D04910</name>
</gene>
<dbReference type="Gene3D" id="2.20.25.10">
    <property type="match status" value="1"/>
</dbReference>
<dbReference type="GeneID" id="59326136"/>
<dbReference type="AlphaFoldDB" id="A0A7G3ZHI3"/>
<evidence type="ECO:0000256" key="14">
    <source>
        <dbReference type="SAM" id="MobiDB-lite"/>
    </source>
</evidence>
<comment type="function">
    <text evidence="10">Necessary for efficient RNA polymerase II transcription elongation past template-encoded arresting sites. The arresting sites in DNA have the property of trapping a certain fraction of elongating RNA polymerases that pass through, resulting in locked ternary complexes. Cleavage of the nascent transcript by S-II allows the resumption of elongation from the new 3'-terminus.</text>
</comment>
<evidence type="ECO:0000256" key="8">
    <source>
        <dbReference type="ARBA" id="ARBA00023163"/>
    </source>
</evidence>
<feature type="region of interest" description="Disordered" evidence="14">
    <location>
        <begin position="106"/>
        <end position="154"/>
    </location>
</feature>
<dbReference type="EMBL" id="CP059249">
    <property type="protein sequence ID" value="QLL32969.1"/>
    <property type="molecule type" value="Genomic_DNA"/>
</dbReference>
<reference evidence="18 19" key="1">
    <citation type="submission" date="2020-06" db="EMBL/GenBank/DDBJ databases">
        <title>The yeast mating-type switching endonuclease HO is a domesticated member of an unorthodox homing genetic element family.</title>
        <authorList>
            <person name="Coughlan A.Y."/>
            <person name="Lombardi L."/>
            <person name="Braun-Galleani S."/>
            <person name="Martos A.R."/>
            <person name="Galeote V."/>
            <person name="Bigey F."/>
            <person name="Dequin S."/>
            <person name="Byrne K.P."/>
            <person name="Wolfe K.H."/>
        </authorList>
    </citation>
    <scope>NUCLEOTIDE SEQUENCE [LARGE SCALE GENOMIC DNA]</scope>
    <source>
        <strain evidence="18 19">CBS764</strain>
    </source>
</reference>
<proteinExistence type="inferred from homology"/>
<evidence type="ECO:0000256" key="9">
    <source>
        <dbReference type="ARBA" id="ARBA00023242"/>
    </source>
</evidence>
<dbReference type="InterPro" id="IPR036575">
    <property type="entry name" value="TFIIS_cen_dom_sf"/>
</dbReference>
<dbReference type="InterPro" id="IPR006289">
    <property type="entry name" value="TFSII"/>
</dbReference>
<comment type="similarity">
    <text evidence="2 13">Belongs to the TFS-II family.</text>
</comment>
<keyword evidence="5 13" id="KW-0862">Zinc</keyword>
<dbReference type="InterPro" id="IPR003618">
    <property type="entry name" value="TFIIS_cen_dom"/>
</dbReference>
<evidence type="ECO:0000313" key="19">
    <source>
        <dbReference type="Proteomes" id="UP000515788"/>
    </source>
</evidence>
<dbReference type="GO" id="GO:0006362">
    <property type="term" value="P:transcription elongation by RNA polymerase I"/>
    <property type="evidence" value="ECO:0007669"/>
    <property type="project" value="TreeGrafter"/>
</dbReference>
<dbReference type="FunFam" id="1.20.930.10:FF:000007">
    <property type="entry name" value="Transcription elongation factor S-II"/>
    <property type="match status" value="1"/>
</dbReference>
<keyword evidence="6 13" id="KW-0805">Transcription regulation</keyword>
<dbReference type="SUPFAM" id="SSF57783">
    <property type="entry name" value="Zinc beta-ribbon"/>
    <property type="match status" value="1"/>
</dbReference>
<dbReference type="InterPro" id="IPR001222">
    <property type="entry name" value="Znf_TFIIS"/>
</dbReference>
<evidence type="ECO:0000256" key="12">
    <source>
        <dbReference type="PROSITE-ProRule" id="PRU00649"/>
    </source>
</evidence>
<accession>A0A7G3ZHI3</accession>
<feature type="compositionally biased region" description="Basic and acidic residues" evidence="14">
    <location>
        <begin position="132"/>
        <end position="141"/>
    </location>
</feature>
<dbReference type="CDD" id="cd00183">
    <property type="entry name" value="TFIIS_I"/>
    <property type="match status" value="1"/>
</dbReference>
<dbReference type="InterPro" id="IPR035441">
    <property type="entry name" value="TFIIS/LEDGF_dom_sf"/>
</dbReference>
<keyword evidence="4 11" id="KW-0863">Zinc-finger</keyword>
<evidence type="ECO:0000256" key="6">
    <source>
        <dbReference type="ARBA" id="ARBA00023015"/>
    </source>
</evidence>
<evidence type="ECO:0000259" key="17">
    <source>
        <dbReference type="PROSITE" id="PS51321"/>
    </source>
</evidence>
<dbReference type="SUPFAM" id="SSF47676">
    <property type="entry name" value="Conserved domain common to transcription factors TFIIS, elongin A, CRSP70"/>
    <property type="match status" value="1"/>
</dbReference>
<evidence type="ECO:0000256" key="10">
    <source>
        <dbReference type="ARBA" id="ARBA00025408"/>
    </source>
</evidence>
<dbReference type="PROSITE" id="PS51321">
    <property type="entry name" value="TFIIS_CENTRAL"/>
    <property type="match status" value="1"/>
</dbReference>
<feature type="compositionally biased region" description="Low complexity" evidence="14">
    <location>
        <begin position="111"/>
        <end position="122"/>
    </location>
</feature>
<evidence type="ECO:0000256" key="7">
    <source>
        <dbReference type="ARBA" id="ARBA00023125"/>
    </source>
</evidence>
<keyword evidence="8 13" id="KW-0804">Transcription</keyword>
<dbReference type="Pfam" id="PF01096">
    <property type="entry name" value="Zn_ribbon_TFIIS"/>
    <property type="match status" value="1"/>
</dbReference>
<evidence type="ECO:0000256" key="13">
    <source>
        <dbReference type="RuleBase" id="RU368078"/>
    </source>
</evidence>
<dbReference type="GO" id="GO:0000977">
    <property type="term" value="F:RNA polymerase II transcription regulatory region sequence-specific DNA binding"/>
    <property type="evidence" value="ECO:0007669"/>
    <property type="project" value="TreeGrafter"/>
</dbReference>
<dbReference type="CDD" id="cd13749">
    <property type="entry name" value="Zn-ribbon_TFIIS"/>
    <property type="match status" value="1"/>
</dbReference>
<dbReference type="GO" id="GO:0005634">
    <property type="term" value="C:nucleus"/>
    <property type="evidence" value="ECO:0007669"/>
    <property type="project" value="UniProtKB-SubCell"/>
</dbReference>
<dbReference type="PROSITE" id="PS51133">
    <property type="entry name" value="ZF_TFIIS_2"/>
    <property type="match status" value="1"/>
</dbReference>
<comment type="subcellular location">
    <subcellularLocation>
        <location evidence="1 12 13">Nucleus</location>
    </subcellularLocation>
</comment>
<dbReference type="InterPro" id="IPR035100">
    <property type="entry name" value="TF_IIS-typ"/>
</dbReference>
<evidence type="ECO:0000256" key="5">
    <source>
        <dbReference type="ARBA" id="ARBA00022833"/>
    </source>
</evidence>
<dbReference type="GO" id="GO:0006368">
    <property type="term" value="P:transcription elongation by RNA polymerase II"/>
    <property type="evidence" value="ECO:0007669"/>
    <property type="project" value="InterPro"/>
</dbReference>
<protein>
    <recommendedName>
        <fullName evidence="13">Transcription elongation factor</fullName>
    </recommendedName>
</protein>
<dbReference type="PIRSF" id="PIRSF006704">
    <property type="entry name" value="TF_IIS"/>
    <property type="match status" value="1"/>
</dbReference>
<keyword evidence="9 12" id="KW-0539">Nucleus</keyword>
<dbReference type="GO" id="GO:0001139">
    <property type="term" value="F:RNA polymerase II complex recruiting activity"/>
    <property type="evidence" value="ECO:0007669"/>
    <property type="project" value="TreeGrafter"/>
</dbReference>
<dbReference type="NCBIfam" id="TIGR01385">
    <property type="entry name" value="TFSII"/>
    <property type="match status" value="1"/>
</dbReference>
<organism evidence="18 19">
    <name type="scientific">Torulaspora globosa</name>
    <dbReference type="NCBI Taxonomy" id="48254"/>
    <lineage>
        <taxon>Eukaryota</taxon>
        <taxon>Fungi</taxon>
        <taxon>Dikarya</taxon>
        <taxon>Ascomycota</taxon>
        <taxon>Saccharomycotina</taxon>
        <taxon>Saccharomycetes</taxon>
        <taxon>Saccharomycetales</taxon>
        <taxon>Saccharomycetaceae</taxon>
        <taxon>Torulaspora</taxon>
    </lineage>
</organism>
<dbReference type="PANTHER" id="PTHR11477:SF0">
    <property type="entry name" value="IP08861P-RELATED"/>
    <property type="match status" value="1"/>
</dbReference>
<name>A0A7G3ZHI3_9SACH</name>
<evidence type="ECO:0000256" key="3">
    <source>
        <dbReference type="ARBA" id="ARBA00022723"/>
    </source>
</evidence>
<dbReference type="Gene3D" id="1.10.472.30">
    <property type="entry name" value="Transcription elongation factor S-II, central domain"/>
    <property type="match status" value="1"/>
</dbReference>
<dbReference type="GO" id="GO:0008270">
    <property type="term" value="F:zinc ion binding"/>
    <property type="evidence" value="ECO:0007669"/>
    <property type="project" value="UniProtKB-UniRule"/>
</dbReference>
<keyword evidence="19" id="KW-1185">Reference proteome</keyword>
<dbReference type="InterPro" id="IPR017923">
    <property type="entry name" value="TFIIS_N"/>
</dbReference>
<evidence type="ECO:0000259" key="15">
    <source>
        <dbReference type="PROSITE" id="PS51133"/>
    </source>
</evidence>
<evidence type="ECO:0000256" key="4">
    <source>
        <dbReference type="ARBA" id="ARBA00022771"/>
    </source>
</evidence>